<dbReference type="GO" id="GO:0051536">
    <property type="term" value="F:iron-sulfur cluster binding"/>
    <property type="evidence" value="ECO:0007669"/>
    <property type="project" value="InterPro"/>
</dbReference>
<dbReference type="InterPro" id="IPR058240">
    <property type="entry name" value="rSAM_sf"/>
</dbReference>
<sequence length="926" mass="105519">MFEFLESMLRMKHPYQDFITQVEKPGRYLGGEYQSIVKDWAETPVRIGLSFPDLYEIGMSHMGMKILYSILNKEPDILAERAYTPWFDMEKELRDRQLPIYSMENVKPLNAFDILGFSLQYEMTFTNVLTMLDLSGIPILAADRDTRQPLIIAGGPCAMNPEPMSRFIDAFVIGDGEEIFIKLARTYVALRDAGKSKTEILIALSQLGGIYCPALYATREEEFTGLTVVDQPLYEGVPALVKRNIIENINDYPYPDDSPVPLTEAVFDRTTMEIARGCTEGCRFCQAGIIYRPVRERDPDQIISSVLSSIEKAGYDESSLTSLSTADFSCVSPLVKNLMEKLKQKRVSLSVSSLRAYGLTGDLLDEIADVRNTSLTFAPEAGTQRMRDVINKNITEEDIAQSAHNIFARGWRKMKLYFMIGLPTEMDEDVVGIADTAARMLDIAKKYYKNWKMVNVTASISSFVPKPHTPFQWCQMMDLPEIQRKQGLLMGLARKYQIGLKWHESLISHIEGIIARGDRKVGAVIEGAWRKGARLDGWGNFLKFDDWMAAIEEAGIDKYTYLRTLPLDSQLPWGHIHVGVEPKFIIQEYKRALKDRLSPPCGKPFTAKVHSTNLADHEADQRKLICYSCGIACDMKQMRDERGEYLVKLGALEKREVLETPEVGQVRAPKLEKFEQSEPFTYRALYTKLKRAQFVSHSDLIRSLPRIIRRANLEAYYSQGYHPKPVMVFAPALSLGVPSFGEYLDFQLVEDLPVNQVLERLNAVCPEGIQFLSIEKVENNNKDLAKRINGATYLVGIQKSTLMGLMQVREDHLLETLAKRIQAILESEHLWVTRKRRDRVREVDIRPLLGKIEIMDSEDLASMLSQLDWETDQLFLRMEMQIAGTDSLKPEEILKSLFGHDDFYYATARLSLQPFQAELQLETVEV</sequence>
<comment type="caution">
    <text evidence="2">The sequence shown here is derived from an EMBL/GenBank/DDBJ whole genome shotgun (WGS) entry which is preliminary data.</text>
</comment>
<dbReference type="Pfam" id="PF04055">
    <property type="entry name" value="Radical_SAM"/>
    <property type="match status" value="1"/>
</dbReference>
<dbReference type="InterPro" id="IPR023404">
    <property type="entry name" value="rSAM_horseshoe"/>
</dbReference>
<dbReference type="InterPro" id="IPR007197">
    <property type="entry name" value="rSAM"/>
</dbReference>
<dbReference type="Pfam" id="PF19864">
    <property type="entry name" value="Radical_SAM_N2"/>
    <property type="match status" value="1"/>
</dbReference>
<dbReference type="InterPro" id="IPR045784">
    <property type="entry name" value="Radical_SAM_N2"/>
</dbReference>
<feature type="domain" description="Radical SAM core" evidence="1">
    <location>
        <begin position="264"/>
        <end position="501"/>
    </location>
</feature>
<dbReference type="InterPro" id="IPR023862">
    <property type="entry name" value="CHP03960_rSAM"/>
</dbReference>
<name>A0A2M7FYS3_9BACT</name>
<reference evidence="2 3" key="1">
    <citation type="submission" date="2017-09" db="EMBL/GenBank/DDBJ databases">
        <title>Depth-based differentiation of microbial function through sediment-hosted aquifers and enrichment of novel symbionts in the deep terrestrial subsurface.</title>
        <authorList>
            <person name="Probst A.J."/>
            <person name="Ladd B."/>
            <person name="Jarett J.K."/>
            <person name="Geller-Mcgrath D.E."/>
            <person name="Sieber C.M."/>
            <person name="Emerson J.B."/>
            <person name="Anantharaman K."/>
            <person name="Thomas B.C."/>
            <person name="Malmstrom R."/>
            <person name="Stieglmeier M."/>
            <person name="Klingl A."/>
            <person name="Woyke T."/>
            <person name="Ryan C.M."/>
            <person name="Banfield J.F."/>
        </authorList>
    </citation>
    <scope>NUCLEOTIDE SEQUENCE [LARGE SCALE GENOMIC DNA]</scope>
    <source>
        <strain evidence="2">CG17_big_fil_post_rev_8_21_14_2_50_48_46</strain>
    </source>
</reference>
<dbReference type="EMBL" id="PFFQ01000063">
    <property type="protein sequence ID" value="PIW14207.1"/>
    <property type="molecule type" value="Genomic_DNA"/>
</dbReference>
<dbReference type="Pfam" id="PF10105">
    <property type="entry name" value="DUF2344"/>
    <property type="match status" value="1"/>
</dbReference>
<evidence type="ECO:0000259" key="1">
    <source>
        <dbReference type="PROSITE" id="PS51918"/>
    </source>
</evidence>
<dbReference type="InterPro" id="IPR006638">
    <property type="entry name" value="Elp3/MiaA/NifB-like_rSAM"/>
</dbReference>
<evidence type="ECO:0000313" key="2">
    <source>
        <dbReference type="EMBL" id="PIW14207.1"/>
    </source>
</evidence>
<dbReference type="PROSITE" id="PS51918">
    <property type="entry name" value="RADICAL_SAM"/>
    <property type="match status" value="1"/>
</dbReference>
<dbReference type="SFLD" id="SFLDG01082">
    <property type="entry name" value="B12-binding_domain_containing"/>
    <property type="match status" value="1"/>
</dbReference>
<organism evidence="2 3">
    <name type="scientific">bacterium (Candidatus Blackallbacteria) CG17_big_fil_post_rev_8_21_14_2_50_48_46</name>
    <dbReference type="NCBI Taxonomy" id="2014261"/>
    <lineage>
        <taxon>Bacteria</taxon>
        <taxon>Candidatus Blackallbacteria</taxon>
    </lineage>
</organism>
<dbReference type="NCBIfam" id="TIGR03960">
    <property type="entry name" value="rSAM_fuse_unch"/>
    <property type="match status" value="1"/>
</dbReference>
<proteinExistence type="predicted"/>
<protein>
    <submittedName>
        <fullName evidence="2">B12-binding domain-containing radical SAM protein</fullName>
    </submittedName>
</protein>
<dbReference type="InterPro" id="IPR018768">
    <property type="entry name" value="DUF2344"/>
</dbReference>
<dbReference type="Proteomes" id="UP000231019">
    <property type="component" value="Unassembled WGS sequence"/>
</dbReference>
<dbReference type="CDD" id="cd01335">
    <property type="entry name" value="Radical_SAM"/>
    <property type="match status" value="1"/>
</dbReference>
<dbReference type="SMART" id="SM00729">
    <property type="entry name" value="Elp3"/>
    <property type="match status" value="1"/>
</dbReference>
<accession>A0A2M7FYS3</accession>
<dbReference type="SFLD" id="SFLDS00029">
    <property type="entry name" value="Radical_SAM"/>
    <property type="match status" value="1"/>
</dbReference>
<dbReference type="GO" id="GO:0003824">
    <property type="term" value="F:catalytic activity"/>
    <property type="evidence" value="ECO:0007669"/>
    <property type="project" value="InterPro"/>
</dbReference>
<dbReference type="AlphaFoldDB" id="A0A2M7FYS3"/>
<dbReference type="SUPFAM" id="SSF102114">
    <property type="entry name" value="Radical SAM enzymes"/>
    <property type="match status" value="1"/>
</dbReference>
<gene>
    <name evidence="2" type="ORF">COW36_22790</name>
</gene>
<dbReference type="PANTHER" id="PTHR42731">
    <property type="entry name" value="SLL1084 PROTEIN"/>
    <property type="match status" value="1"/>
</dbReference>
<evidence type="ECO:0000313" key="3">
    <source>
        <dbReference type="Proteomes" id="UP000231019"/>
    </source>
</evidence>
<dbReference type="Gene3D" id="3.80.30.20">
    <property type="entry name" value="tm_1862 like domain"/>
    <property type="match status" value="1"/>
</dbReference>
<dbReference type="NCBIfam" id="TIGR03936">
    <property type="entry name" value="sam_1_link_chp"/>
    <property type="match status" value="1"/>
</dbReference>
<dbReference type="PANTHER" id="PTHR42731:SF1">
    <property type="entry name" value="RADICAL SAM DOMAIN PROTEIN"/>
    <property type="match status" value="1"/>
</dbReference>